<keyword evidence="2" id="KW-0489">Methyltransferase</keyword>
<evidence type="ECO:0000313" key="2">
    <source>
        <dbReference type="EMBL" id="MBX0303789.1"/>
    </source>
</evidence>
<dbReference type="Gene3D" id="3.40.50.150">
    <property type="entry name" value="Vaccinia Virus protein VP39"/>
    <property type="match status" value="1"/>
</dbReference>
<dbReference type="CDD" id="cd02440">
    <property type="entry name" value="AdoMet_MTases"/>
    <property type="match status" value="1"/>
</dbReference>
<dbReference type="InterPro" id="IPR041698">
    <property type="entry name" value="Methyltransf_25"/>
</dbReference>
<dbReference type="SUPFAM" id="SSF53335">
    <property type="entry name" value="S-adenosyl-L-methionine-dependent methyltransferases"/>
    <property type="match status" value="1"/>
</dbReference>
<proteinExistence type="predicted"/>
<name>A0A8J7YIN9_9EURY</name>
<feature type="domain" description="Methyltransferase" evidence="1">
    <location>
        <begin position="48"/>
        <end position="139"/>
    </location>
</feature>
<comment type="caution">
    <text evidence="2">The sequence shown here is derived from an EMBL/GenBank/DDBJ whole genome shotgun (WGS) entry which is preliminary data.</text>
</comment>
<sequence length="202" mass="22523">MDSNDVREAWADRSGEYSPTYYAHYGPDETSELVRSKIATYCGAEARVLEVGCGVGRHLAALEDAGFANLAGVDVNDEALAVLEETYPDLAAVGEFHAATIESYLDGVERDAFDAVFSVETLQHIHPDETWVFEELARITGDLLITVENESGEYGTANHVDDELPLYYRDWQSIFTGLGFEEAEVVERKRDTVRVFRQSEQS</sequence>
<evidence type="ECO:0000259" key="1">
    <source>
        <dbReference type="Pfam" id="PF13649"/>
    </source>
</evidence>
<dbReference type="EMBL" id="RKLQ01000001">
    <property type="protein sequence ID" value="MBX0303789.1"/>
    <property type="molecule type" value="Genomic_DNA"/>
</dbReference>
<dbReference type="InterPro" id="IPR029063">
    <property type="entry name" value="SAM-dependent_MTases_sf"/>
</dbReference>
<keyword evidence="3" id="KW-1185">Reference proteome</keyword>
<dbReference type="RefSeq" id="WP_220587979.1">
    <property type="nucleotide sequence ID" value="NZ_RKLQ01000001.1"/>
</dbReference>
<gene>
    <name evidence="2" type="ORF">EGD98_08910</name>
</gene>
<dbReference type="Proteomes" id="UP000783863">
    <property type="component" value="Unassembled WGS sequence"/>
</dbReference>
<dbReference type="GO" id="GO:0032259">
    <property type="term" value="P:methylation"/>
    <property type="evidence" value="ECO:0007669"/>
    <property type="project" value="UniProtKB-KW"/>
</dbReference>
<evidence type="ECO:0000313" key="3">
    <source>
        <dbReference type="Proteomes" id="UP000783863"/>
    </source>
</evidence>
<accession>A0A8J7YIN9</accession>
<protein>
    <submittedName>
        <fullName evidence="2">Class I SAM-dependent methyltransferase</fullName>
    </submittedName>
</protein>
<organism evidence="2 3">
    <name type="scientific">Haloarcula salinisoli</name>
    <dbReference type="NCBI Taxonomy" id="2487746"/>
    <lineage>
        <taxon>Archaea</taxon>
        <taxon>Methanobacteriati</taxon>
        <taxon>Methanobacteriota</taxon>
        <taxon>Stenosarchaea group</taxon>
        <taxon>Halobacteria</taxon>
        <taxon>Halobacteriales</taxon>
        <taxon>Haloarculaceae</taxon>
        <taxon>Haloarcula</taxon>
    </lineage>
</organism>
<dbReference type="Pfam" id="PF13649">
    <property type="entry name" value="Methyltransf_25"/>
    <property type="match status" value="1"/>
</dbReference>
<reference evidence="2" key="1">
    <citation type="submission" date="2021-06" db="EMBL/GenBank/DDBJ databases">
        <title>Halomicroarcula sp. F24A a new haloarchaeum isolated from saline soil.</title>
        <authorList>
            <person name="Duran-Viseras A."/>
            <person name="Sanchez-Porro C."/>
            <person name="Ventosa A."/>
        </authorList>
    </citation>
    <scope>NUCLEOTIDE SEQUENCE</scope>
    <source>
        <strain evidence="2">F24A</strain>
    </source>
</reference>
<keyword evidence="2" id="KW-0808">Transferase</keyword>
<dbReference type="GO" id="GO:0008757">
    <property type="term" value="F:S-adenosylmethionine-dependent methyltransferase activity"/>
    <property type="evidence" value="ECO:0007669"/>
    <property type="project" value="InterPro"/>
</dbReference>
<dbReference type="AlphaFoldDB" id="A0A8J7YIN9"/>